<organism evidence="2">
    <name type="scientific">Spirodela intermedia</name>
    <name type="common">Intermediate duckweed</name>
    <dbReference type="NCBI Taxonomy" id="51605"/>
    <lineage>
        <taxon>Eukaryota</taxon>
        <taxon>Viridiplantae</taxon>
        <taxon>Streptophyta</taxon>
        <taxon>Embryophyta</taxon>
        <taxon>Tracheophyta</taxon>
        <taxon>Spermatophyta</taxon>
        <taxon>Magnoliopsida</taxon>
        <taxon>Liliopsida</taxon>
        <taxon>Araceae</taxon>
        <taxon>Lemnoideae</taxon>
        <taxon>Spirodela</taxon>
    </lineage>
</organism>
<evidence type="ECO:0000256" key="1">
    <source>
        <dbReference type="SAM" id="MobiDB-lite"/>
    </source>
</evidence>
<dbReference type="Proteomes" id="UP000663760">
    <property type="component" value="Chromosome 10"/>
</dbReference>
<name>A0A7I8JA78_SPIIN</name>
<dbReference type="PANTHER" id="PTHR33416:SF20">
    <property type="entry name" value="NUCLEAR PORE COMPLEX PROTEIN NUP1"/>
    <property type="match status" value="1"/>
</dbReference>
<dbReference type="AlphaFoldDB" id="A0A7I8JA78"/>
<sequence length="132" mass="13856">MSTAAADGYEGGIGGKLRTRQSRRAAATPYDRPPAAGRGLRGARIEAAASLAVAGRRGGWISKLVDPASTLITKGATRLFSSVFRKRLGAPPTAESPGSCPTPAAGTIFFFRWLFLSLSLFYSSSSCPPTNY</sequence>
<accession>A0A7I8JA78</accession>
<keyword evidence="4" id="KW-1185">Reference proteome</keyword>
<dbReference type="GO" id="GO:0005635">
    <property type="term" value="C:nuclear envelope"/>
    <property type="evidence" value="ECO:0007669"/>
    <property type="project" value="TreeGrafter"/>
</dbReference>
<proteinExistence type="predicted"/>
<dbReference type="PANTHER" id="PTHR33416">
    <property type="entry name" value="NUCLEAR PORE COMPLEX PROTEIN NUP1"/>
    <property type="match status" value="1"/>
</dbReference>
<dbReference type="EMBL" id="LR743597">
    <property type="protein sequence ID" value="CAA2627870.1"/>
    <property type="molecule type" value="Genomic_DNA"/>
</dbReference>
<evidence type="ECO:0000313" key="2">
    <source>
        <dbReference type="EMBL" id="CAA2627870.1"/>
    </source>
</evidence>
<protein>
    <submittedName>
        <fullName evidence="2">Uncharacterized protein</fullName>
    </submittedName>
</protein>
<evidence type="ECO:0000313" key="3">
    <source>
        <dbReference type="EMBL" id="CAA7403945.1"/>
    </source>
</evidence>
<feature type="region of interest" description="Disordered" evidence="1">
    <location>
        <begin position="1"/>
        <end position="39"/>
    </location>
</feature>
<evidence type="ECO:0000313" key="4">
    <source>
        <dbReference type="Proteomes" id="UP000663760"/>
    </source>
</evidence>
<dbReference type="EMBL" id="LR746273">
    <property type="protein sequence ID" value="CAA7403945.1"/>
    <property type="molecule type" value="Genomic_DNA"/>
</dbReference>
<gene>
    <name evidence="2" type="ORF">SI7747_10013519</name>
    <name evidence="3" type="ORF">SI8410_10014623</name>
</gene>
<dbReference type="GO" id="GO:0071763">
    <property type="term" value="P:nuclear membrane organization"/>
    <property type="evidence" value="ECO:0007669"/>
    <property type="project" value="TreeGrafter"/>
</dbReference>
<reference evidence="2" key="1">
    <citation type="submission" date="2019-12" db="EMBL/GenBank/DDBJ databases">
        <authorList>
            <person name="Scholz U."/>
            <person name="Mascher M."/>
            <person name="Fiebig A."/>
        </authorList>
    </citation>
    <scope>NUCLEOTIDE SEQUENCE</scope>
</reference>
<dbReference type="OrthoDB" id="778586at2759"/>